<organism evidence="1 2">
    <name type="scientific">Cloacibacillus porcorum</name>
    <dbReference type="NCBI Taxonomy" id="1197717"/>
    <lineage>
        <taxon>Bacteria</taxon>
        <taxon>Thermotogati</taxon>
        <taxon>Synergistota</taxon>
        <taxon>Synergistia</taxon>
        <taxon>Synergistales</taxon>
        <taxon>Synergistaceae</taxon>
        <taxon>Cloacibacillus</taxon>
    </lineage>
</organism>
<sequence length="145" mass="16911">MEEMLNNMREEDIKEARLMLDAAVAFRGAMSSAMRREIMKRFCELAGLPFDEPPTIVRRNPFEDENLRNNLQKFISEWCEVDEIATCTCHELYDSFSDWCMCNGLTPPTKNVVGGALRQMKMFVSYKSDATRKWRGVRIKEGEER</sequence>
<evidence type="ECO:0008006" key="3">
    <source>
        <dbReference type="Google" id="ProtNLM"/>
    </source>
</evidence>
<gene>
    <name evidence="1" type="ORF">BED41_10600</name>
</gene>
<accession>A0A1B2I6B0</accession>
<evidence type="ECO:0000313" key="1">
    <source>
        <dbReference type="EMBL" id="ANZ45477.1"/>
    </source>
</evidence>
<dbReference type="KEGG" id="cpor:BED41_10600"/>
<dbReference type="GeneID" id="83058296"/>
<dbReference type="Proteomes" id="UP000093044">
    <property type="component" value="Chromosome"/>
</dbReference>
<dbReference type="EMBL" id="CP016757">
    <property type="protein sequence ID" value="ANZ45477.1"/>
    <property type="molecule type" value="Genomic_DNA"/>
</dbReference>
<dbReference type="AlphaFoldDB" id="A0A1B2I6B0"/>
<evidence type="ECO:0000313" key="2">
    <source>
        <dbReference type="Proteomes" id="UP000093044"/>
    </source>
</evidence>
<dbReference type="STRING" id="1197717.BED41_10600"/>
<proteinExistence type="predicted"/>
<reference evidence="1" key="1">
    <citation type="submission" date="2016-08" db="EMBL/GenBank/DDBJ databases">
        <title>Complete genome of Cloacibacillus porcorum.</title>
        <authorList>
            <person name="Looft T."/>
            <person name="Bayles D.O."/>
            <person name="Alt D.P."/>
        </authorList>
    </citation>
    <scope>NUCLEOTIDE SEQUENCE [LARGE SCALE GENOMIC DNA]</scope>
    <source>
        <strain evidence="1">CL-84</strain>
    </source>
</reference>
<dbReference type="OrthoDB" id="9763644at2"/>
<dbReference type="RefSeq" id="WP_066745836.1">
    <property type="nucleotide sequence ID" value="NZ_CP016757.1"/>
</dbReference>
<protein>
    <recommendedName>
        <fullName evidence="3">DNA primase/nucleoside triphosphatase C-terminal domain-containing protein</fullName>
    </recommendedName>
</protein>
<name>A0A1B2I6B0_9BACT</name>
<keyword evidence="2" id="KW-1185">Reference proteome</keyword>